<feature type="domain" description="MlaB-like STAS" evidence="2">
    <location>
        <begin position="42"/>
        <end position="113"/>
    </location>
</feature>
<dbReference type="InterPro" id="IPR058548">
    <property type="entry name" value="MlaB-like_STAS"/>
</dbReference>
<protein>
    <submittedName>
        <fullName evidence="3">Anti-sigma factor antagonist</fullName>
    </submittedName>
</protein>
<dbReference type="Proteomes" id="UP000828924">
    <property type="component" value="Chromosome"/>
</dbReference>
<dbReference type="SUPFAM" id="SSF52091">
    <property type="entry name" value="SpoIIaa-like"/>
    <property type="match status" value="1"/>
</dbReference>
<evidence type="ECO:0000256" key="1">
    <source>
        <dbReference type="SAM" id="MobiDB-lite"/>
    </source>
</evidence>
<feature type="region of interest" description="Disordered" evidence="1">
    <location>
        <begin position="1"/>
        <end position="21"/>
    </location>
</feature>
<reference evidence="3 4" key="1">
    <citation type="submission" date="2021-03" db="EMBL/GenBank/DDBJ databases">
        <title>Complete genome of Streptomyces formicae strain 1H-GS9 (DSM 100524).</title>
        <authorList>
            <person name="Atanasov K.E."/>
            <person name="Altabella T."/>
            <person name="Ferrer A."/>
        </authorList>
    </citation>
    <scope>NUCLEOTIDE SEQUENCE [LARGE SCALE GENOMIC DNA]</scope>
    <source>
        <strain evidence="3 4">1H-GS9</strain>
    </source>
</reference>
<name>A0ABY3WEX3_9ACTN</name>
<dbReference type="InterPro" id="IPR036513">
    <property type="entry name" value="STAS_dom_sf"/>
</dbReference>
<proteinExistence type="predicted"/>
<keyword evidence="4" id="KW-1185">Reference proteome</keyword>
<gene>
    <name evidence="3" type="ORF">J4032_00815</name>
</gene>
<dbReference type="EMBL" id="CP071872">
    <property type="protein sequence ID" value="UNM10245.1"/>
    <property type="molecule type" value="Genomic_DNA"/>
</dbReference>
<evidence type="ECO:0000259" key="2">
    <source>
        <dbReference type="Pfam" id="PF13466"/>
    </source>
</evidence>
<dbReference type="RefSeq" id="WP_242328737.1">
    <property type="nucleotide sequence ID" value="NZ_CP071872.1"/>
</dbReference>
<evidence type="ECO:0000313" key="4">
    <source>
        <dbReference type="Proteomes" id="UP000828924"/>
    </source>
</evidence>
<evidence type="ECO:0000313" key="3">
    <source>
        <dbReference type="EMBL" id="UNM10245.1"/>
    </source>
</evidence>
<accession>A0ABY3WEX3</accession>
<dbReference type="Pfam" id="PF13466">
    <property type="entry name" value="STAS_2"/>
    <property type="match status" value="1"/>
</dbReference>
<organism evidence="3 4">
    <name type="scientific">Streptomyces formicae</name>
    <dbReference type="NCBI Taxonomy" id="1616117"/>
    <lineage>
        <taxon>Bacteria</taxon>
        <taxon>Bacillati</taxon>
        <taxon>Actinomycetota</taxon>
        <taxon>Actinomycetes</taxon>
        <taxon>Kitasatosporales</taxon>
        <taxon>Streptomycetaceae</taxon>
        <taxon>Streptomyces</taxon>
    </lineage>
</organism>
<sequence length="136" mass="14951">MNVDELVKTHPGPADALRGGSAQRNEPVVISHCQTIDRTLVIALRGVIDETSVYPVRLMLAVAVKSGYVRLVVDCEEVTDCGKELLDLLLSWKRNGRNLVLASPSSPVRRQIAAEIAMHLFLCALSVRHALDLVER</sequence>
<dbReference type="Gene3D" id="3.30.750.24">
    <property type="entry name" value="STAS domain"/>
    <property type="match status" value="1"/>
</dbReference>